<dbReference type="PANTHER" id="PTHR36985:SF1">
    <property type="entry name" value="TRANSLOCATION AND ASSEMBLY MODULE SUBUNIT TAMB"/>
    <property type="match status" value="1"/>
</dbReference>
<evidence type="ECO:0000256" key="1">
    <source>
        <dbReference type="ARBA" id="ARBA00004167"/>
    </source>
</evidence>
<evidence type="ECO:0000256" key="3">
    <source>
        <dbReference type="ARBA" id="ARBA00022989"/>
    </source>
</evidence>
<gene>
    <name evidence="6" type="ORF">OMM_02110</name>
</gene>
<evidence type="ECO:0000313" key="6">
    <source>
        <dbReference type="EMBL" id="ETR71922.1"/>
    </source>
</evidence>
<evidence type="ECO:0000259" key="5">
    <source>
        <dbReference type="Pfam" id="PF04357"/>
    </source>
</evidence>
<dbReference type="EMBL" id="ATBP01000206">
    <property type="protein sequence ID" value="ETR71922.1"/>
    <property type="molecule type" value="Genomic_DNA"/>
</dbReference>
<dbReference type="Proteomes" id="UP000189670">
    <property type="component" value="Unassembled WGS sequence"/>
</dbReference>
<name>A0A1V1PAJ1_9BACT</name>
<keyword evidence="4" id="KW-0472">Membrane</keyword>
<keyword evidence="2" id="KW-0812">Transmembrane</keyword>
<comment type="caution">
    <text evidence="6">The sequence shown here is derived from an EMBL/GenBank/DDBJ whole genome shotgun (WGS) entry which is preliminary data.</text>
</comment>
<dbReference type="GO" id="GO:0097347">
    <property type="term" value="C:TAM protein secretion complex"/>
    <property type="evidence" value="ECO:0007669"/>
    <property type="project" value="TreeGrafter"/>
</dbReference>
<dbReference type="PANTHER" id="PTHR36985">
    <property type="entry name" value="TRANSLOCATION AND ASSEMBLY MODULE SUBUNIT TAMB"/>
    <property type="match status" value="1"/>
</dbReference>
<proteinExistence type="predicted"/>
<reference evidence="7" key="1">
    <citation type="submission" date="2012-11" db="EMBL/GenBank/DDBJ databases">
        <authorList>
            <person name="Lucero-Rivera Y.E."/>
            <person name="Tovar-Ramirez D."/>
        </authorList>
    </citation>
    <scope>NUCLEOTIDE SEQUENCE [LARGE SCALE GENOMIC DNA]</scope>
    <source>
        <strain evidence="7">Araruama</strain>
    </source>
</reference>
<dbReference type="GO" id="GO:0009306">
    <property type="term" value="P:protein secretion"/>
    <property type="evidence" value="ECO:0007669"/>
    <property type="project" value="InterPro"/>
</dbReference>
<dbReference type="InterPro" id="IPR007452">
    <property type="entry name" value="TamB_C"/>
</dbReference>
<keyword evidence="3" id="KW-1133">Transmembrane helix</keyword>
<evidence type="ECO:0000313" key="7">
    <source>
        <dbReference type="Proteomes" id="UP000189670"/>
    </source>
</evidence>
<feature type="domain" description="Translocation and assembly module TamB C-terminal" evidence="5">
    <location>
        <begin position="181"/>
        <end position="526"/>
    </location>
</feature>
<accession>A0A1V1PAJ1</accession>
<sequence length="538" mass="60704">MKLAPVFSCYGLTDLNGQISGDLKIAGPLQDIMNANSQLHIDHLALTYQQIPMAWMDNFNLSIVDKELVTSDYIIHLPDKGYCRGAISGKLPQQTHIQLQSNIPLSVVGILSDNITEIQGHLLINGKVHHLLTQPMFEGQIKLSKGAFIIPWNNQRCHHIQGQLDANNHIFALKKLSFGVDDGKCDLSGKIILANGKPAQINIKASASAIPVYMPDMAQFLVNARLIYNKRNRQTSLKGNLELLEGLYYQDLSINQMLLEQLQQTRRLGMVDQICQFMPFVCCTELDIDIQARLPIIADNDLTYMEIYPDLNIRGTIFNPVILGRTEMVNGEINYLGKTFVLEKGQVDFVNPYRTEPMIDIESNVDVRDWQISMDVQGKLNELQVKLTSTPTEEHADILSILLFGKPTHNLFVADTGPYKSTQQMIAELLSSAFEDDIKSTTGLDTFRLEALAHETTEDNQNDDYKITLGKELSRRMSVTYAFETRKGQLIHHTHANYKILENLIIRGMQDTQGTYGGELLLRMEFREISPWGTRPGN</sequence>
<dbReference type="Pfam" id="PF04357">
    <property type="entry name" value="TamB"/>
    <property type="match status" value="1"/>
</dbReference>
<protein>
    <recommendedName>
        <fullName evidence="5">Translocation and assembly module TamB C-terminal domain-containing protein</fullName>
    </recommendedName>
</protein>
<comment type="subcellular location">
    <subcellularLocation>
        <location evidence="1">Membrane</location>
        <topology evidence="1">Single-pass membrane protein</topology>
    </subcellularLocation>
</comment>
<evidence type="ECO:0000256" key="2">
    <source>
        <dbReference type="ARBA" id="ARBA00022692"/>
    </source>
</evidence>
<dbReference type="AlphaFoldDB" id="A0A1V1PAJ1"/>
<evidence type="ECO:0000256" key="4">
    <source>
        <dbReference type="ARBA" id="ARBA00023136"/>
    </source>
</evidence>
<dbReference type="GO" id="GO:0005886">
    <property type="term" value="C:plasma membrane"/>
    <property type="evidence" value="ECO:0007669"/>
    <property type="project" value="InterPro"/>
</dbReference>
<organism evidence="6 7">
    <name type="scientific">Candidatus Magnetoglobus multicellularis str. Araruama</name>
    <dbReference type="NCBI Taxonomy" id="890399"/>
    <lineage>
        <taxon>Bacteria</taxon>
        <taxon>Pseudomonadati</taxon>
        <taxon>Thermodesulfobacteriota</taxon>
        <taxon>Desulfobacteria</taxon>
        <taxon>Desulfobacterales</taxon>
        <taxon>Desulfobacteraceae</taxon>
        <taxon>Candidatus Magnetoglobus</taxon>
    </lineage>
</organism>